<dbReference type="Pfam" id="PF01757">
    <property type="entry name" value="Acyl_transf_3"/>
    <property type="match status" value="1"/>
</dbReference>
<organism evidence="3 4">
    <name type="scientific">Nicrophorus vespilloides</name>
    <name type="common">Boreal carrion beetle</name>
    <dbReference type="NCBI Taxonomy" id="110193"/>
    <lineage>
        <taxon>Eukaryota</taxon>
        <taxon>Metazoa</taxon>
        <taxon>Ecdysozoa</taxon>
        <taxon>Arthropoda</taxon>
        <taxon>Hexapoda</taxon>
        <taxon>Insecta</taxon>
        <taxon>Pterygota</taxon>
        <taxon>Neoptera</taxon>
        <taxon>Endopterygota</taxon>
        <taxon>Coleoptera</taxon>
        <taxon>Polyphaga</taxon>
        <taxon>Staphyliniformia</taxon>
        <taxon>Silphidae</taxon>
        <taxon>Nicrophorinae</taxon>
        <taxon>Nicrophorus</taxon>
    </lineage>
</organism>
<feature type="transmembrane region" description="Helical" evidence="1">
    <location>
        <begin position="282"/>
        <end position="306"/>
    </location>
</feature>
<feature type="transmembrane region" description="Helical" evidence="1">
    <location>
        <begin position="453"/>
        <end position="473"/>
    </location>
</feature>
<evidence type="ECO:0000259" key="2">
    <source>
        <dbReference type="SMART" id="SM00703"/>
    </source>
</evidence>
<feature type="domain" description="Nose resistant-to-fluoxetine protein N-terminal" evidence="2">
    <location>
        <begin position="107"/>
        <end position="271"/>
    </location>
</feature>
<sequence length="816" mass="90926">MKKVNNNNTVQRGICSSGRRESAVLRVHATMVVPPLSWVPAHNPSNNMSRITLAVATLVIISVATPQVATAASSSSNGTVVALSRALDFYNTELLASNWNHLRTALSDECSNDVEQYVRALEVQENWALKMDDASGRYSTGWFWGNHYWTGSKSLCENIVPSNRSLSESNQNARVQRNVEAMTKLTNPGQSGGYVSGKLSYRSLPPFDVSFYMLRVFINSTYTKETRTLHVGLCLPKTCTDVDVRNILEKTSEAAPIEMIQIRVEEVRSPHSRFNLWQDTTFRILCVVTAIVVVLLVIGTLFDLYLKHREETKQVLKLNCATYTNPNHKLSEKTITLDMTATEPNAGKCSLYVVNNNNNNNLAANETRTGEDESLIVTILKDLILAFSVRVNVKHICDRSVGSDTISVIHGLKSISMAWVILGHTCLIAFKYSDNMEYRKVVQKEFLFQTISNGAFSVDTFFFTSGLLVSFLYFRTNAKGKLDTLGNKGVLAGFLHFFGLILYRFARLSAPYLFALGVVEVSMKWFNSNSIFEPPTMDHETCPKYWWRNILYINTLFPVEQMCMLWSWYLSDDTQFYVVGAILLILATSHFKIAASLVIIFMTSSWATTGYIAFSNSHLPSSDDPLALFDKIYDKPYTRLGPYLIGMGVGWILFKTNCRIKMSKLAVVVGWLVSAGCLLSLVYGLYEADLSPVAGAAYSSLSHSAWALGLAWVVVACSTGYGGYVNSILSATILYPFSRVTYCAYLLHPIVIRVMAMNMDSPLHLGKEVMVILFLGQVVASYALGFIVSVAFEAPVVSMLRILTRIAPKRKTALQT</sequence>
<keyword evidence="1" id="KW-0472">Membrane</keyword>
<keyword evidence="3" id="KW-1185">Reference proteome</keyword>
<name>A0ABM1MKQ0_NICVS</name>
<feature type="transmembrane region" description="Helical" evidence="1">
    <location>
        <begin position="706"/>
        <end position="725"/>
    </location>
</feature>
<keyword evidence="1" id="KW-0812">Transmembrane</keyword>
<dbReference type="GeneID" id="108561633"/>
<feature type="transmembrane region" description="Helical" evidence="1">
    <location>
        <begin position="598"/>
        <end position="617"/>
    </location>
</feature>
<keyword evidence="1" id="KW-1133">Transmembrane helix</keyword>
<feature type="transmembrane region" description="Helical" evidence="1">
    <location>
        <begin position="737"/>
        <end position="757"/>
    </location>
</feature>
<dbReference type="RefSeq" id="XP_017775150.1">
    <property type="nucleotide sequence ID" value="XM_017919661.1"/>
</dbReference>
<reference evidence="4" key="1">
    <citation type="submission" date="2025-08" db="UniProtKB">
        <authorList>
            <consortium name="RefSeq"/>
        </authorList>
    </citation>
    <scope>IDENTIFICATION</scope>
    <source>
        <tissue evidence="4">Whole Larva</tissue>
    </source>
</reference>
<feature type="transmembrane region" description="Helical" evidence="1">
    <location>
        <begin position="637"/>
        <end position="654"/>
    </location>
</feature>
<dbReference type="InterPro" id="IPR002656">
    <property type="entry name" value="Acyl_transf_3_dom"/>
</dbReference>
<gene>
    <name evidence="4" type="primary">LOC108561633</name>
</gene>
<accession>A0ABM1MKQ0</accession>
<dbReference type="PANTHER" id="PTHR11161:SF72">
    <property type="entry name" value="FI21449P1"/>
    <property type="match status" value="1"/>
</dbReference>
<dbReference type="PANTHER" id="PTHR11161">
    <property type="entry name" value="O-ACYLTRANSFERASE"/>
    <property type="match status" value="1"/>
</dbReference>
<proteinExistence type="predicted"/>
<dbReference type="InterPro" id="IPR052728">
    <property type="entry name" value="O2_lipid_transport_reg"/>
</dbReference>
<feature type="transmembrane region" description="Helical" evidence="1">
    <location>
        <begin position="769"/>
        <end position="792"/>
    </location>
</feature>
<evidence type="ECO:0000313" key="4">
    <source>
        <dbReference type="RefSeq" id="XP_017775150.1"/>
    </source>
</evidence>
<dbReference type="InterPro" id="IPR006621">
    <property type="entry name" value="Nose-resist-to-fluoxetine_N"/>
</dbReference>
<dbReference type="SMART" id="SM00703">
    <property type="entry name" value="NRF"/>
    <property type="match status" value="1"/>
</dbReference>
<feature type="transmembrane region" description="Helical" evidence="1">
    <location>
        <begin position="485"/>
        <end position="503"/>
    </location>
</feature>
<protein>
    <submittedName>
        <fullName evidence="4">Uncharacterized protein LOC108561633</fullName>
    </submittedName>
</protein>
<feature type="transmembrane region" description="Helical" evidence="1">
    <location>
        <begin position="415"/>
        <end position="433"/>
    </location>
</feature>
<dbReference type="Pfam" id="PF20146">
    <property type="entry name" value="NRF"/>
    <property type="match status" value="1"/>
</dbReference>
<feature type="transmembrane region" description="Helical" evidence="1">
    <location>
        <begin position="575"/>
        <end position="591"/>
    </location>
</feature>
<feature type="transmembrane region" description="Helical" evidence="1">
    <location>
        <begin position="666"/>
        <end position="686"/>
    </location>
</feature>
<dbReference type="Proteomes" id="UP000695000">
    <property type="component" value="Unplaced"/>
</dbReference>
<evidence type="ECO:0000313" key="3">
    <source>
        <dbReference type="Proteomes" id="UP000695000"/>
    </source>
</evidence>
<evidence type="ECO:0000256" key="1">
    <source>
        <dbReference type="SAM" id="Phobius"/>
    </source>
</evidence>